<dbReference type="AlphaFoldDB" id="A0AA38CU39"/>
<evidence type="ECO:0000313" key="2">
    <source>
        <dbReference type="EMBL" id="GMA33146.1"/>
    </source>
</evidence>
<dbReference type="EMBL" id="BSUM01000001">
    <property type="protein sequence ID" value="GMA33146.1"/>
    <property type="molecule type" value="Genomic_DNA"/>
</dbReference>
<dbReference type="Proteomes" id="UP001157161">
    <property type="component" value="Unassembled WGS sequence"/>
</dbReference>
<comment type="caution">
    <text evidence="2">The sequence shown here is derived from an EMBL/GenBank/DDBJ whole genome shotgun (WGS) entry which is preliminary data.</text>
</comment>
<reference evidence="2" key="1">
    <citation type="journal article" date="2014" name="Int. J. Syst. Evol. Microbiol.">
        <title>Complete genome sequence of Corynebacterium casei LMG S-19264T (=DSM 44701T), isolated from a smear-ripened cheese.</title>
        <authorList>
            <consortium name="US DOE Joint Genome Institute (JGI-PGF)"/>
            <person name="Walter F."/>
            <person name="Albersmeier A."/>
            <person name="Kalinowski J."/>
            <person name="Ruckert C."/>
        </authorList>
    </citation>
    <scope>NUCLEOTIDE SEQUENCE</scope>
    <source>
        <strain evidence="2">NBRC 112290</strain>
    </source>
</reference>
<dbReference type="PROSITE" id="PS51257">
    <property type="entry name" value="PROKAR_LIPOPROTEIN"/>
    <property type="match status" value="1"/>
</dbReference>
<feature type="chain" id="PRO_5041436810" evidence="1">
    <location>
        <begin position="28"/>
        <end position="437"/>
    </location>
</feature>
<sequence length="437" mass="45992">MNPVRPRRLRATSLAAATLTGVLVLSACGGGSDSGDGVAEDGSVTLTFRTWIPSAEQWAPIVEAFEAENPDITIDFQGADGASNYLGELDNLILAGEVPDIYGIQTSSAFDDYAEYALDTSEYAADWIDGIKPELLESTTTEDGTVAALPILTAGSEFYLYNETLISELGLELPTSMDEVQAFSRAARDAGYTPFAMGAADAWHASDFFVWLSTQFGDGEDVYAAAAGDVPWDSDALVEAATTWQGLFSDGVFQDGATSTVTYPAARDDYFMARRALAMPTGSWHVSATLAGNSETPGSAVADDVLGMAPFPTLGENEAEPTTGVDYAMALSYELEGAKLDAAAKFAEFLAVGEGQQIWVDMMQGFPAAQDVTVELGDGETETALASVELVTQSLADATHPRKLASPTNDGLETDLGIVLQNIANGADPASELRTLG</sequence>
<dbReference type="InterPro" id="IPR006059">
    <property type="entry name" value="SBP"/>
</dbReference>
<dbReference type="Pfam" id="PF01547">
    <property type="entry name" value="SBP_bac_1"/>
    <property type="match status" value="1"/>
</dbReference>
<dbReference type="Gene3D" id="3.40.190.10">
    <property type="entry name" value="Periplasmic binding protein-like II"/>
    <property type="match status" value="2"/>
</dbReference>
<organism evidence="2 3">
    <name type="scientific">Litorihabitans aurantiacus</name>
    <dbReference type="NCBI Taxonomy" id="1930061"/>
    <lineage>
        <taxon>Bacteria</taxon>
        <taxon>Bacillati</taxon>
        <taxon>Actinomycetota</taxon>
        <taxon>Actinomycetes</taxon>
        <taxon>Micrococcales</taxon>
        <taxon>Beutenbergiaceae</taxon>
        <taxon>Litorihabitans</taxon>
    </lineage>
</organism>
<dbReference type="PANTHER" id="PTHR43649">
    <property type="entry name" value="ARABINOSE-BINDING PROTEIN-RELATED"/>
    <property type="match status" value="1"/>
</dbReference>
<reference evidence="2" key="2">
    <citation type="submission" date="2023-02" db="EMBL/GenBank/DDBJ databases">
        <authorList>
            <person name="Sun Q."/>
            <person name="Mori K."/>
        </authorList>
    </citation>
    <scope>NUCLEOTIDE SEQUENCE</scope>
    <source>
        <strain evidence="2">NBRC 112290</strain>
    </source>
</reference>
<dbReference type="RefSeq" id="WP_284251821.1">
    <property type="nucleotide sequence ID" value="NZ_BSUM01000001.1"/>
</dbReference>
<evidence type="ECO:0000313" key="3">
    <source>
        <dbReference type="Proteomes" id="UP001157161"/>
    </source>
</evidence>
<keyword evidence="3" id="KW-1185">Reference proteome</keyword>
<accession>A0AA38CU39</accession>
<gene>
    <name evidence="2" type="ORF">GCM10025875_31380</name>
</gene>
<protein>
    <submittedName>
        <fullName evidence="2">Sugar ABC transporter substrate-binding protein</fullName>
    </submittedName>
</protein>
<keyword evidence="1" id="KW-0732">Signal</keyword>
<dbReference type="SUPFAM" id="SSF53850">
    <property type="entry name" value="Periplasmic binding protein-like II"/>
    <property type="match status" value="1"/>
</dbReference>
<name>A0AA38CU39_9MICO</name>
<proteinExistence type="predicted"/>
<dbReference type="PANTHER" id="PTHR43649:SF12">
    <property type="entry name" value="DIACETYLCHITOBIOSE BINDING PROTEIN DASA"/>
    <property type="match status" value="1"/>
</dbReference>
<evidence type="ECO:0000256" key="1">
    <source>
        <dbReference type="SAM" id="SignalP"/>
    </source>
</evidence>
<dbReference type="InterPro" id="IPR050490">
    <property type="entry name" value="Bact_solute-bd_prot1"/>
</dbReference>
<feature type="signal peptide" evidence="1">
    <location>
        <begin position="1"/>
        <end position="27"/>
    </location>
</feature>